<dbReference type="OrthoDB" id="9806708at2"/>
<dbReference type="Pfam" id="PF13439">
    <property type="entry name" value="Glyco_transf_4"/>
    <property type="match status" value="1"/>
</dbReference>
<reference evidence="2 3" key="1">
    <citation type="journal article" date="2014" name="Front. Genet.">
        <title>Genome and metabolic network of "Candidatus Phaeomarinobacter ectocarpi" Ec32, a new candidate genus of Alphaproteobacteria frequently associated with brown algae.</title>
        <authorList>
            <person name="Dittami S.M."/>
            <person name="Barbeyron T."/>
            <person name="Boyen C."/>
            <person name="Cambefort J."/>
            <person name="Collet G."/>
            <person name="Delage L."/>
            <person name="Gobet A."/>
            <person name="Groisillier A."/>
            <person name="Leblanc C."/>
            <person name="Michel G."/>
            <person name="Scornet D."/>
            <person name="Siegel A."/>
            <person name="Tapia J.E."/>
            <person name="Tonon T."/>
        </authorList>
    </citation>
    <scope>NUCLEOTIDE SEQUENCE [LARGE SCALE GENOMIC DNA]</scope>
    <source>
        <strain evidence="2 3">Ec32</strain>
    </source>
</reference>
<dbReference type="RefSeq" id="WP_043949990.1">
    <property type="nucleotide sequence ID" value="NZ_HG966617.1"/>
</dbReference>
<dbReference type="Proteomes" id="UP000032160">
    <property type="component" value="Chromosome I"/>
</dbReference>
<dbReference type="EMBL" id="HG966617">
    <property type="protein sequence ID" value="CDO59298.1"/>
    <property type="molecule type" value="Genomic_DNA"/>
</dbReference>
<proteinExistence type="predicted"/>
<dbReference type="EC" id="2.4.-.-" evidence="2"/>
<keyword evidence="2" id="KW-0808">Transferase</keyword>
<keyword evidence="3" id="KW-1185">Reference proteome</keyword>
<sequence length="359" mass="37762">MSSRRVLHVITSLDRGGTEGFLAGLAPKLRARGVEQEIAVMVDGGDHATTLRDAGFVVHELGMSRGVPDPRGLLRLARCMKAFEPDVVQGWLYHANLVAALVKSVAAPSAKLIWNIRSVEMDPADYGWSLRLVVKLGAWLSRRPAAVVFNSDAGRQAHQNLGFAPDRLTVIQNGIDTQKFRPMPDARAAMRASLGLNDATVVAAVIARNDPAKDLPGTIAALDHAGGVTGVFVGTGTDTLDAGQHVTLGMRRDVPEILSACDMVVLGSKSEGFPNAVAEGMAAGLPAVATDVGDVPLIVGDCGRVVPAEDPMALSAAIAAIAQMSPGERAALGARARAHIEQSFSMDVCVDRFAALYEH</sequence>
<dbReference type="SUPFAM" id="SSF53756">
    <property type="entry name" value="UDP-Glycosyltransferase/glycogen phosphorylase"/>
    <property type="match status" value="1"/>
</dbReference>
<organism evidence="2 3">
    <name type="scientific">Candidatus Phaeomarinibacter ectocarpi</name>
    <dbReference type="NCBI Taxonomy" id="1458461"/>
    <lineage>
        <taxon>Bacteria</taxon>
        <taxon>Pseudomonadati</taxon>
        <taxon>Pseudomonadota</taxon>
        <taxon>Alphaproteobacteria</taxon>
        <taxon>Hyphomicrobiales</taxon>
        <taxon>Parvibaculaceae</taxon>
        <taxon>Candidatus Phaeomarinibacter</taxon>
    </lineage>
</organism>
<dbReference type="STRING" id="1458461.BN1012_Phect1084"/>
<dbReference type="AlphaFoldDB" id="X5M7V3"/>
<dbReference type="GO" id="GO:0016757">
    <property type="term" value="F:glycosyltransferase activity"/>
    <property type="evidence" value="ECO:0007669"/>
    <property type="project" value="UniProtKB-KW"/>
</dbReference>
<feature type="domain" description="Glycosyltransferase subfamily 4-like N-terminal" evidence="1">
    <location>
        <begin position="16"/>
        <end position="178"/>
    </location>
</feature>
<dbReference type="HOGENOM" id="CLU_009583_0_3_5"/>
<dbReference type="Pfam" id="PF13692">
    <property type="entry name" value="Glyco_trans_1_4"/>
    <property type="match status" value="1"/>
</dbReference>
<dbReference type="PATRIC" id="fig|1458461.3.peg.1084"/>
<accession>X5M7V3</accession>
<protein>
    <submittedName>
        <fullName evidence="2">Glycosyl transferase|GT4</fullName>
        <ecNumber evidence="2">2.4.-.-</ecNumber>
    </submittedName>
</protein>
<evidence type="ECO:0000313" key="2">
    <source>
        <dbReference type="EMBL" id="CDO59298.1"/>
    </source>
</evidence>
<name>X5M7V3_9HYPH</name>
<keyword evidence="2" id="KW-0328">Glycosyltransferase</keyword>
<gene>
    <name evidence="2" type="ORF">BN1012_Phect1084</name>
</gene>
<dbReference type="InterPro" id="IPR028098">
    <property type="entry name" value="Glyco_trans_4-like_N"/>
</dbReference>
<dbReference type="Gene3D" id="3.40.50.2000">
    <property type="entry name" value="Glycogen Phosphorylase B"/>
    <property type="match status" value="2"/>
</dbReference>
<dbReference type="PANTHER" id="PTHR12526">
    <property type="entry name" value="GLYCOSYLTRANSFERASE"/>
    <property type="match status" value="1"/>
</dbReference>
<dbReference type="KEGG" id="pect:BN1012_Phect1084"/>
<evidence type="ECO:0000259" key="1">
    <source>
        <dbReference type="Pfam" id="PF13439"/>
    </source>
</evidence>
<evidence type="ECO:0000313" key="3">
    <source>
        <dbReference type="Proteomes" id="UP000032160"/>
    </source>
</evidence>